<protein>
    <submittedName>
        <fullName evidence="1">Uncharacterized protein</fullName>
    </submittedName>
</protein>
<accession>A0A371GT81</accession>
<reference evidence="1" key="1">
    <citation type="submission" date="2018-05" db="EMBL/GenBank/DDBJ databases">
        <title>Draft genome of Mucuna pruriens seed.</title>
        <authorList>
            <person name="Nnadi N.E."/>
            <person name="Vos R."/>
            <person name="Hasami M.H."/>
            <person name="Devisetty U.K."/>
            <person name="Aguiy J.C."/>
        </authorList>
    </citation>
    <scope>NUCLEOTIDE SEQUENCE [LARGE SCALE GENOMIC DNA]</scope>
    <source>
        <strain evidence="1">JCA_2017</strain>
    </source>
</reference>
<comment type="caution">
    <text evidence="1">The sequence shown here is derived from an EMBL/GenBank/DDBJ whole genome shotgun (WGS) entry which is preliminary data.</text>
</comment>
<gene>
    <name evidence="1" type="ORF">CR513_23966</name>
</gene>
<evidence type="ECO:0000313" key="2">
    <source>
        <dbReference type="Proteomes" id="UP000257109"/>
    </source>
</evidence>
<name>A0A371GT81_MUCPR</name>
<dbReference type="AlphaFoldDB" id="A0A371GT81"/>
<proteinExistence type="predicted"/>
<keyword evidence="2" id="KW-1185">Reference proteome</keyword>
<evidence type="ECO:0000313" key="1">
    <source>
        <dbReference type="EMBL" id="RDX93730.1"/>
    </source>
</evidence>
<organism evidence="1 2">
    <name type="scientific">Mucuna pruriens</name>
    <name type="common">Velvet bean</name>
    <name type="synonym">Dolichos pruriens</name>
    <dbReference type="NCBI Taxonomy" id="157652"/>
    <lineage>
        <taxon>Eukaryota</taxon>
        <taxon>Viridiplantae</taxon>
        <taxon>Streptophyta</taxon>
        <taxon>Embryophyta</taxon>
        <taxon>Tracheophyta</taxon>
        <taxon>Spermatophyta</taxon>
        <taxon>Magnoliopsida</taxon>
        <taxon>eudicotyledons</taxon>
        <taxon>Gunneridae</taxon>
        <taxon>Pentapetalae</taxon>
        <taxon>rosids</taxon>
        <taxon>fabids</taxon>
        <taxon>Fabales</taxon>
        <taxon>Fabaceae</taxon>
        <taxon>Papilionoideae</taxon>
        <taxon>50 kb inversion clade</taxon>
        <taxon>NPAAA clade</taxon>
        <taxon>indigoferoid/millettioid clade</taxon>
        <taxon>Phaseoleae</taxon>
        <taxon>Mucuna</taxon>
    </lineage>
</organism>
<dbReference type="Proteomes" id="UP000257109">
    <property type="component" value="Unassembled WGS sequence"/>
</dbReference>
<feature type="non-terminal residue" evidence="1">
    <location>
        <position position="1"/>
    </location>
</feature>
<sequence length="64" mass="7229">MVPVILDNYEENERQAIEASSTINQIVDYVVGNDNDPSDEEIINFDLFANCELVTFEEASSDEN</sequence>
<dbReference type="EMBL" id="QJKJ01004541">
    <property type="protein sequence ID" value="RDX93730.1"/>
    <property type="molecule type" value="Genomic_DNA"/>
</dbReference>